<dbReference type="Proteomes" id="UP001501009">
    <property type="component" value="Unassembled WGS sequence"/>
</dbReference>
<reference evidence="4" key="1">
    <citation type="journal article" date="2019" name="Int. J. Syst. Evol. Microbiol.">
        <title>The Global Catalogue of Microorganisms (GCM) 10K type strain sequencing project: providing services to taxonomists for standard genome sequencing and annotation.</title>
        <authorList>
            <consortium name="The Broad Institute Genomics Platform"/>
            <consortium name="The Broad Institute Genome Sequencing Center for Infectious Disease"/>
            <person name="Wu L."/>
            <person name="Ma J."/>
        </authorList>
    </citation>
    <scope>NUCLEOTIDE SEQUENCE [LARGE SCALE GENOMIC DNA]</scope>
    <source>
        <strain evidence="4">JCM 17138</strain>
    </source>
</reference>
<sequence length="307" mass="32407">MSPTAEPWGIYRGTGLPGSGAAAGPWPQPPPWRRFDGGPDLPPPPDDPYASAVLGDGAKPLPAAPDEVERVNAALALRRPLLVTGGPGTGKSTLAYRIARELDLGRVLRWRLTSVSTLQEGLYDGAGRLGPLGTAFLPYRRPRVVLLDRLDRAELALPEDLCTVLDAGGFTVPGAPAHVATDDAAEAAIPLRGGTVRCHAFPLVVITTGGDRDLSPALADQCVPLTLPPPTRETLQAIASARFPQDLAQDIVTAFLDRAETAQGPAVRRLLDALHLATGGALASLAEGRSWQEALDTVWSWTETEQP</sequence>
<gene>
    <name evidence="3" type="ORF">GCM10022403_042840</name>
</gene>
<organism evidence="3 4">
    <name type="scientific">Streptomyces coacervatus</name>
    <dbReference type="NCBI Taxonomy" id="647381"/>
    <lineage>
        <taxon>Bacteria</taxon>
        <taxon>Bacillati</taxon>
        <taxon>Actinomycetota</taxon>
        <taxon>Actinomycetes</taxon>
        <taxon>Kitasatosporales</taxon>
        <taxon>Streptomycetaceae</taxon>
        <taxon>Streptomyces</taxon>
    </lineage>
</organism>
<keyword evidence="4" id="KW-1185">Reference proteome</keyword>
<evidence type="ECO:0000313" key="4">
    <source>
        <dbReference type="Proteomes" id="UP001501009"/>
    </source>
</evidence>
<evidence type="ECO:0000256" key="1">
    <source>
        <dbReference type="SAM" id="MobiDB-lite"/>
    </source>
</evidence>
<dbReference type="InterPro" id="IPR003593">
    <property type="entry name" value="AAA+_ATPase"/>
</dbReference>
<name>A0ABP7HY56_9ACTN</name>
<evidence type="ECO:0000313" key="3">
    <source>
        <dbReference type="EMBL" id="GAA3804389.1"/>
    </source>
</evidence>
<protein>
    <submittedName>
        <fullName evidence="3">MoxR family ATPase</fullName>
    </submittedName>
</protein>
<accession>A0ABP7HY56</accession>
<proteinExistence type="predicted"/>
<dbReference type="InterPro" id="IPR027417">
    <property type="entry name" value="P-loop_NTPase"/>
</dbReference>
<feature type="domain" description="AAA+ ATPase" evidence="2">
    <location>
        <begin position="77"/>
        <end position="229"/>
    </location>
</feature>
<evidence type="ECO:0000259" key="2">
    <source>
        <dbReference type="SMART" id="SM00382"/>
    </source>
</evidence>
<dbReference type="EMBL" id="BAABDE010000018">
    <property type="protein sequence ID" value="GAA3804389.1"/>
    <property type="molecule type" value="Genomic_DNA"/>
</dbReference>
<comment type="caution">
    <text evidence="3">The sequence shown here is derived from an EMBL/GenBank/DDBJ whole genome shotgun (WGS) entry which is preliminary data.</text>
</comment>
<dbReference type="SMART" id="SM00382">
    <property type="entry name" value="AAA"/>
    <property type="match status" value="1"/>
</dbReference>
<dbReference type="Gene3D" id="3.40.50.300">
    <property type="entry name" value="P-loop containing nucleotide triphosphate hydrolases"/>
    <property type="match status" value="1"/>
</dbReference>
<dbReference type="SUPFAM" id="SSF52540">
    <property type="entry name" value="P-loop containing nucleoside triphosphate hydrolases"/>
    <property type="match status" value="1"/>
</dbReference>
<feature type="region of interest" description="Disordered" evidence="1">
    <location>
        <begin position="1"/>
        <end position="63"/>
    </location>
</feature>